<feature type="transmembrane region" description="Helical" evidence="1">
    <location>
        <begin position="142"/>
        <end position="164"/>
    </location>
</feature>
<keyword evidence="1" id="KW-0812">Transmembrane</keyword>
<evidence type="ECO:0000313" key="3">
    <source>
        <dbReference type="Proteomes" id="UP000886744"/>
    </source>
</evidence>
<keyword evidence="1" id="KW-0472">Membrane</keyword>
<gene>
    <name evidence="2" type="ORF">IAC94_07255</name>
</gene>
<dbReference type="AlphaFoldDB" id="A0A9D1E2K1"/>
<protein>
    <submittedName>
        <fullName evidence="2">DUF1648 domain-containing protein</fullName>
    </submittedName>
</protein>
<evidence type="ECO:0000256" key="1">
    <source>
        <dbReference type="SAM" id="Phobius"/>
    </source>
</evidence>
<dbReference type="Proteomes" id="UP000886744">
    <property type="component" value="Unassembled WGS sequence"/>
</dbReference>
<proteinExistence type="predicted"/>
<name>A0A9D1E2K1_9BACT</name>
<evidence type="ECO:0000313" key="2">
    <source>
        <dbReference type="EMBL" id="HIR63301.1"/>
    </source>
</evidence>
<reference evidence="2" key="2">
    <citation type="journal article" date="2021" name="PeerJ">
        <title>Extensive microbial diversity within the chicken gut microbiome revealed by metagenomics and culture.</title>
        <authorList>
            <person name="Gilroy R."/>
            <person name="Ravi A."/>
            <person name="Getino M."/>
            <person name="Pursley I."/>
            <person name="Horton D.L."/>
            <person name="Alikhan N.F."/>
            <person name="Baker D."/>
            <person name="Gharbi K."/>
            <person name="Hall N."/>
            <person name="Watson M."/>
            <person name="Adriaenssens E.M."/>
            <person name="Foster-Nyarko E."/>
            <person name="Jarju S."/>
            <person name="Secka A."/>
            <person name="Antonio M."/>
            <person name="Oren A."/>
            <person name="Chaudhuri R.R."/>
            <person name="La Ragione R."/>
            <person name="Hildebrand F."/>
            <person name="Pallen M.J."/>
        </authorList>
    </citation>
    <scope>NUCLEOTIDE SEQUENCE</scope>
    <source>
        <strain evidence="2">ChiHjej13B12-12457</strain>
    </source>
</reference>
<feature type="transmembrane region" description="Helical" evidence="1">
    <location>
        <begin position="55"/>
        <end position="75"/>
    </location>
</feature>
<accession>A0A9D1E2K1</accession>
<feature type="transmembrane region" description="Helical" evidence="1">
    <location>
        <begin position="109"/>
        <end position="130"/>
    </location>
</feature>
<comment type="caution">
    <text evidence="2">The sequence shown here is derived from an EMBL/GenBank/DDBJ whole genome shotgun (WGS) entry which is preliminary data.</text>
</comment>
<keyword evidence="1" id="KW-1133">Transmembrane helix</keyword>
<reference evidence="2" key="1">
    <citation type="submission" date="2020-10" db="EMBL/GenBank/DDBJ databases">
        <authorList>
            <person name="Gilroy R."/>
        </authorList>
    </citation>
    <scope>NUCLEOTIDE SEQUENCE</scope>
    <source>
        <strain evidence="2">ChiHjej13B12-12457</strain>
    </source>
</reference>
<sequence length="173" mass="18925">MTMKDFLMMKNIRKAVNVLSTVALLTSFFPLFFWNRLEGVPIPVHFGAGGIPDRWGNMTSFLILCVIAVLAYAFFMVCQRSPGIMNLLEMSPSRNRPVRPGAIEAAKDLVSYLCLVCMLFFSCSGNIGLAVALGKARSMPAWIYWALAAALVLSITVSAVRIVLANSRKSGAE</sequence>
<dbReference type="EMBL" id="DVHI01000088">
    <property type="protein sequence ID" value="HIR63301.1"/>
    <property type="molecule type" value="Genomic_DNA"/>
</dbReference>
<organism evidence="2 3">
    <name type="scientific">Candidatus Coprenecus avistercoris</name>
    <dbReference type="NCBI Taxonomy" id="2840730"/>
    <lineage>
        <taxon>Bacteria</taxon>
        <taxon>Pseudomonadati</taxon>
        <taxon>Bacteroidota</taxon>
        <taxon>Bacteroidia</taxon>
        <taxon>Bacteroidales</taxon>
        <taxon>Rikenellaceae</taxon>
        <taxon>Rikenellaceae incertae sedis</taxon>
        <taxon>Candidatus Coprenecus</taxon>
    </lineage>
</organism>